<dbReference type="PANTHER" id="PTHR34187">
    <property type="entry name" value="FGR18P"/>
    <property type="match status" value="1"/>
</dbReference>
<feature type="region of interest" description="Disordered" evidence="6">
    <location>
        <begin position="1"/>
        <end position="20"/>
    </location>
</feature>
<evidence type="ECO:0000256" key="3">
    <source>
        <dbReference type="ARBA" id="ARBA00022692"/>
    </source>
</evidence>
<evidence type="ECO:0000256" key="1">
    <source>
        <dbReference type="ARBA" id="ARBA00004651"/>
    </source>
</evidence>
<dbReference type="RefSeq" id="WP_345415152.1">
    <property type="nucleotide sequence ID" value="NZ_BAABHO010000019.1"/>
</dbReference>
<dbReference type="PANTHER" id="PTHR34187:SF2">
    <property type="entry name" value="DUF202 DOMAIN-CONTAINING PROTEIN"/>
    <property type="match status" value="1"/>
</dbReference>
<evidence type="ECO:0000256" key="7">
    <source>
        <dbReference type="SAM" id="Phobius"/>
    </source>
</evidence>
<dbReference type="EMBL" id="BAABHO010000019">
    <property type="protein sequence ID" value="GAA4790514.1"/>
    <property type="molecule type" value="Genomic_DNA"/>
</dbReference>
<dbReference type="InterPro" id="IPR003807">
    <property type="entry name" value="DUF202"/>
</dbReference>
<evidence type="ECO:0000259" key="8">
    <source>
        <dbReference type="Pfam" id="PF02656"/>
    </source>
</evidence>
<proteinExistence type="predicted"/>
<comment type="subcellular location">
    <subcellularLocation>
        <location evidence="1">Cell membrane</location>
        <topology evidence="1">Multi-pass membrane protein</topology>
    </subcellularLocation>
</comment>
<sequence length="131" mass="13847">MSTGSAARDAHEGDAPDEGAEIDIEPDYRFTLANERTFLAWNRTSLGLIAGGVAVLQLVPEFGPTGSRHIVGALLAILGIVVSLASLRRWALVQRAMRRDADLPPSRLPLVLTGGLIVVTLAVVALVLAAR</sequence>
<evidence type="ECO:0000256" key="5">
    <source>
        <dbReference type="ARBA" id="ARBA00023136"/>
    </source>
</evidence>
<keyword evidence="3 7" id="KW-0812">Transmembrane</keyword>
<organism evidence="9 10">
    <name type="scientific">Actinomycetospora chlora</name>
    <dbReference type="NCBI Taxonomy" id="663608"/>
    <lineage>
        <taxon>Bacteria</taxon>
        <taxon>Bacillati</taxon>
        <taxon>Actinomycetota</taxon>
        <taxon>Actinomycetes</taxon>
        <taxon>Pseudonocardiales</taxon>
        <taxon>Pseudonocardiaceae</taxon>
        <taxon>Actinomycetospora</taxon>
    </lineage>
</organism>
<name>A0ABP9B6T4_9PSEU</name>
<feature type="transmembrane region" description="Helical" evidence="7">
    <location>
        <begin position="70"/>
        <end position="87"/>
    </location>
</feature>
<feature type="transmembrane region" description="Helical" evidence="7">
    <location>
        <begin position="108"/>
        <end position="130"/>
    </location>
</feature>
<accession>A0ABP9B6T4</accession>
<keyword evidence="5 7" id="KW-0472">Membrane</keyword>
<comment type="caution">
    <text evidence="9">The sequence shown here is derived from an EMBL/GenBank/DDBJ whole genome shotgun (WGS) entry which is preliminary data.</text>
</comment>
<reference evidence="10" key="1">
    <citation type="journal article" date="2019" name="Int. J. Syst. Evol. Microbiol.">
        <title>The Global Catalogue of Microorganisms (GCM) 10K type strain sequencing project: providing services to taxonomists for standard genome sequencing and annotation.</title>
        <authorList>
            <consortium name="The Broad Institute Genomics Platform"/>
            <consortium name="The Broad Institute Genome Sequencing Center for Infectious Disease"/>
            <person name="Wu L."/>
            <person name="Ma J."/>
        </authorList>
    </citation>
    <scope>NUCLEOTIDE SEQUENCE [LARGE SCALE GENOMIC DNA]</scope>
    <source>
        <strain evidence="10">JCM 17979</strain>
    </source>
</reference>
<keyword evidence="10" id="KW-1185">Reference proteome</keyword>
<evidence type="ECO:0000256" key="6">
    <source>
        <dbReference type="SAM" id="MobiDB-lite"/>
    </source>
</evidence>
<protein>
    <recommendedName>
        <fullName evidence="8">DUF202 domain-containing protein</fullName>
    </recommendedName>
</protein>
<keyword evidence="2" id="KW-1003">Cell membrane</keyword>
<evidence type="ECO:0000313" key="9">
    <source>
        <dbReference type="EMBL" id="GAA4790514.1"/>
    </source>
</evidence>
<dbReference type="Pfam" id="PF02656">
    <property type="entry name" value="DUF202"/>
    <property type="match status" value="1"/>
</dbReference>
<dbReference type="Proteomes" id="UP001500928">
    <property type="component" value="Unassembled WGS sequence"/>
</dbReference>
<gene>
    <name evidence="9" type="ORF">GCM10023200_26840</name>
</gene>
<evidence type="ECO:0000256" key="2">
    <source>
        <dbReference type="ARBA" id="ARBA00022475"/>
    </source>
</evidence>
<feature type="domain" description="DUF202" evidence="8">
    <location>
        <begin position="29"/>
        <end position="96"/>
    </location>
</feature>
<dbReference type="InterPro" id="IPR052053">
    <property type="entry name" value="IM_YidH-like"/>
</dbReference>
<evidence type="ECO:0000256" key="4">
    <source>
        <dbReference type="ARBA" id="ARBA00022989"/>
    </source>
</evidence>
<keyword evidence="4 7" id="KW-1133">Transmembrane helix</keyword>
<evidence type="ECO:0000313" key="10">
    <source>
        <dbReference type="Proteomes" id="UP001500928"/>
    </source>
</evidence>
<feature type="transmembrane region" description="Helical" evidence="7">
    <location>
        <begin position="38"/>
        <end position="58"/>
    </location>
</feature>